<dbReference type="SMART" id="SM00895">
    <property type="entry name" value="FCD"/>
    <property type="match status" value="1"/>
</dbReference>
<evidence type="ECO:0000313" key="6">
    <source>
        <dbReference type="EMBL" id="BDX01929.1"/>
    </source>
</evidence>
<evidence type="ECO:0000256" key="1">
    <source>
        <dbReference type="ARBA" id="ARBA00023015"/>
    </source>
</evidence>
<dbReference type="Gene3D" id="1.10.10.10">
    <property type="entry name" value="Winged helix-like DNA-binding domain superfamily/Winged helix DNA-binding domain"/>
    <property type="match status" value="1"/>
</dbReference>
<dbReference type="CDD" id="cd07377">
    <property type="entry name" value="WHTH_GntR"/>
    <property type="match status" value="1"/>
</dbReference>
<dbReference type="InterPro" id="IPR011711">
    <property type="entry name" value="GntR_C"/>
</dbReference>
<dbReference type="Gene3D" id="1.20.120.530">
    <property type="entry name" value="GntR ligand-binding domain-like"/>
    <property type="match status" value="1"/>
</dbReference>
<name>A0ABM8FD06_9GAMM</name>
<keyword evidence="2" id="KW-0238">DNA-binding</keyword>
<evidence type="ECO:0000256" key="2">
    <source>
        <dbReference type="ARBA" id="ARBA00023125"/>
    </source>
</evidence>
<dbReference type="PROSITE" id="PS50949">
    <property type="entry name" value="HTH_GNTR"/>
    <property type="match status" value="1"/>
</dbReference>
<dbReference type="InterPro" id="IPR036390">
    <property type="entry name" value="WH_DNA-bd_sf"/>
</dbReference>
<dbReference type="RefSeq" id="WP_338265377.1">
    <property type="nucleotide sequence ID" value="NZ_AP027271.1"/>
</dbReference>
<sequence>MNNLISIKSATLSEDIAQQLTNAIVQGDIPQGSKISEPELAKQYGVSRGPLREAIVKLEGLGLVTRTANVGARVIQLNTQDMLDTFTMREALEGMAARLAASNMPSDEIDSLYALLDKHQAHLDANQDEHYVQQGGNDDFHLRIIHASDNAKLIRLLTEELYAVIRMYRRHTADQRSDPRQALREHKAILDAIANHEGDLAELLMRRHISRARKLLGQAMQQAAASSQPPSIHHTSNKNKRGNQ</sequence>
<protein>
    <submittedName>
        <fullName evidence="6">GntR family transcriptional regulator</fullName>
    </submittedName>
</protein>
<gene>
    <name evidence="6" type="ORF">MACH16_06770</name>
</gene>
<feature type="region of interest" description="Disordered" evidence="4">
    <location>
        <begin position="216"/>
        <end position="244"/>
    </location>
</feature>
<dbReference type="SUPFAM" id="SSF48008">
    <property type="entry name" value="GntR ligand-binding domain-like"/>
    <property type="match status" value="1"/>
</dbReference>
<dbReference type="Pfam" id="PF00392">
    <property type="entry name" value="GntR"/>
    <property type="match status" value="1"/>
</dbReference>
<dbReference type="InterPro" id="IPR000524">
    <property type="entry name" value="Tscrpt_reg_HTH_GntR"/>
</dbReference>
<evidence type="ECO:0000313" key="7">
    <source>
        <dbReference type="Proteomes" id="UP001307608"/>
    </source>
</evidence>
<dbReference type="Pfam" id="PF07729">
    <property type="entry name" value="FCD"/>
    <property type="match status" value="1"/>
</dbReference>
<dbReference type="EMBL" id="AP027271">
    <property type="protein sequence ID" value="BDX01929.1"/>
    <property type="molecule type" value="Genomic_DNA"/>
</dbReference>
<evidence type="ECO:0000256" key="3">
    <source>
        <dbReference type="ARBA" id="ARBA00023163"/>
    </source>
</evidence>
<keyword evidence="7" id="KW-1185">Reference proteome</keyword>
<dbReference type="InterPro" id="IPR008920">
    <property type="entry name" value="TF_FadR/GntR_C"/>
</dbReference>
<reference evidence="6 7" key="1">
    <citation type="submission" date="2023-01" db="EMBL/GenBank/DDBJ databases">
        <title>Complete genome sequence of Marinomonas pontica strain 200518_36.</title>
        <authorList>
            <person name="Ueki S."/>
            <person name="Gajardo G."/>
            <person name="Maruyama F."/>
        </authorList>
    </citation>
    <scope>NUCLEOTIDE SEQUENCE [LARGE SCALE GENOMIC DNA]</scope>
    <source>
        <strain evidence="6 7">200518_36</strain>
    </source>
</reference>
<dbReference type="PANTHER" id="PTHR43537:SF49">
    <property type="entry name" value="TRANSCRIPTIONAL REGULATORY PROTEIN"/>
    <property type="match status" value="1"/>
</dbReference>
<dbReference type="InterPro" id="IPR036388">
    <property type="entry name" value="WH-like_DNA-bd_sf"/>
</dbReference>
<dbReference type="SMART" id="SM00345">
    <property type="entry name" value="HTH_GNTR"/>
    <property type="match status" value="1"/>
</dbReference>
<dbReference type="PRINTS" id="PR00035">
    <property type="entry name" value="HTHGNTR"/>
</dbReference>
<evidence type="ECO:0000256" key="4">
    <source>
        <dbReference type="SAM" id="MobiDB-lite"/>
    </source>
</evidence>
<keyword evidence="1" id="KW-0805">Transcription regulation</keyword>
<proteinExistence type="predicted"/>
<accession>A0ABM8FD06</accession>
<dbReference type="Proteomes" id="UP001307608">
    <property type="component" value="Chromosome"/>
</dbReference>
<dbReference type="SUPFAM" id="SSF46785">
    <property type="entry name" value="Winged helix' DNA-binding domain"/>
    <property type="match status" value="1"/>
</dbReference>
<dbReference type="PANTHER" id="PTHR43537">
    <property type="entry name" value="TRANSCRIPTIONAL REGULATOR, GNTR FAMILY"/>
    <property type="match status" value="1"/>
</dbReference>
<feature type="compositionally biased region" description="Low complexity" evidence="4">
    <location>
        <begin position="218"/>
        <end position="231"/>
    </location>
</feature>
<feature type="domain" description="HTH gntR-type" evidence="5">
    <location>
        <begin position="10"/>
        <end position="77"/>
    </location>
</feature>
<keyword evidence="3" id="KW-0804">Transcription</keyword>
<evidence type="ECO:0000259" key="5">
    <source>
        <dbReference type="PROSITE" id="PS50949"/>
    </source>
</evidence>
<feature type="compositionally biased region" description="Basic residues" evidence="4">
    <location>
        <begin position="235"/>
        <end position="244"/>
    </location>
</feature>
<organism evidence="6 7">
    <name type="scientific">Marinomonas pontica</name>
    <dbReference type="NCBI Taxonomy" id="264739"/>
    <lineage>
        <taxon>Bacteria</taxon>
        <taxon>Pseudomonadati</taxon>
        <taxon>Pseudomonadota</taxon>
        <taxon>Gammaproteobacteria</taxon>
        <taxon>Oceanospirillales</taxon>
        <taxon>Oceanospirillaceae</taxon>
        <taxon>Marinomonas</taxon>
    </lineage>
</organism>